<feature type="region of interest" description="Disordered" evidence="1">
    <location>
        <begin position="26"/>
        <end position="51"/>
    </location>
</feature>
<comment type="caution">
    <text evidence="2">The sequence shown here is derived from an EMBL/GenBank/DDBJ whole genome shotgun (WGS) entry which is preliminary data.</text>
</comment>
<sequence>MAVVCRRQGRSRGTGIAECRRYGAGQGGLSAGSVQASSRGSAAGGAEQDRCSKRLAQSKGITGLGAEKGAGAQAQHVAVGDLQRRVGAGEGGQQASKLRRVQGWFGCVEEQGKVRVCKRAWSRA</sequence>
<dbReference type="AlphaFoldDB" id="A0AAV5M5F2"/>
<dbReference type="Proteomes" id="UP001054252">
    <property type="component" value="Unassembled WGS sequence"/>
</dbReference>
<dbReference type="EMBL" id="BPVZ01000184">
    <property type="protein sequence ID" value="GKV44657.1"/>
    <property type="molecule type" value="Genomic_DNA"/>
</dbReference>
<feature type="compositionally biased region" description="Low complexity" evidence="1">
    <location>
        <begin position="31"/>
        <end position="46"/>
    </location>
</feature>
<proteinExistence type="predicted"/>
<gene>
    <name evidence="2" type="ORF">SLEP1_g51819</name>
</gene>
<name>A0AAV5M5F2_9ROSI</name>
<organism evidence="2 3">
    <name type="scientific">Rubroshorea leprosula</name>
    <dbReference type="NCBI Taxonomy" id="152421"/>
    <lineage>
        <taxon>Eukaryota</taxon>
        <taxon>Viridiplantae</taxon>
        <taxon>Streptophyta</taxon>
        <taxon>Embryophyta</taxon>
        <taxon>Tracheophyta</taxon>
        <taxon>Spermatophyta</taxon>
        <taxon>Magnoliopsida</taxon>
        <taxon>eudicotyledons</taxon>
        <taxon>Gunneridae</taxon>
        <taxon>Pentapetalae</taxon>
        <taxon>rosids</taxon>
        <taxon>malvids</taxon>
        <taxon>Malvales</taxon>
        <taxon>Dipterocarpaceae</taxon>
        <taxon>Rubroshorea</taxon>
    </lineage>
</organism>
<keyword evidence="3" id="KW-1185">Reference proteome</keyword>
<evidence type="ECO:0000313" key="3">
    <source>
        <dbReference type="Proteomes" id="UP001054252"/>
    </source>
</evidence>
<protein>
    <submittedName>
        <fullName evidence="2">Uncharacterized protein</fullName>
    </submittedName>
</protein>
<evidence type="ECO:0000256" key="1">
    <source>
        <dbReference type="SAM" id="MobiDB-lite"/>
    </source>
</evidence>
<accession>A0AAV5M5F2</accession>
<reference evidence="2 3" key="1">
    <citation type="journal article" date="2021" name="Commun. Biol.">
        <title>The genome of Shorea leprosula (Dipterocarpaceae) highlights the ecological relevance of drought in aseasonal tropical rainforests.</title>
        <authorList>
            <person name="Ng K.K.S."/>
            <person name="Kobayashi M.J."/>
            <person name="Fawcett J.A."/>
            <person name="Hatakeyama M."/>
            <person name="Paape T."/>
            <person name="Ng C.H."/>
            <person name="Ang C.C."/>
            <person name="Tnah L.H."/>
            <person name="Lee C.T."/>
            <person name="Nishiyama T."/>
            <person name="Sese J."/>
            <person name="O'Brien M.J."/>
            <person name="Copetti D."/>
            <person name="Mohd Noor M.I."/>
            <person name="Ong R.C."/>
            <person name="Putra M."/>
            <person name="Sireger I.Z."/>
            <person name="Indrioko S."/>
            <person name="Kosugi Y."/>
            <person name="Izuno A."/>
            <person name="Isagi Y."/>
            <person name="Lee S.L."/>
            <person name="Shimizu K.K."/>
        </authorList>
    </citation>
    <scope>NUCLEOTIDE SEQUENCE [LARGE SCALE GENOMIC DNA]</scope>
    <source>
        <strain evidence="2">214</strain>
    </source>
</reference>
<evidence type="ECO:0000313" key="2">
    <source>
        <dbReference type="EMBL" id="GKV44657.1"/>
    </source>
</evidence>